<dbReference type="PANTHER" id="PTHR33169">
    <property type="entry name" value="PADR-FAMILY TRANSCRIPTIONAL REGULATOR"/>
    <property type="match status" value="1"/>
</dbReference>
<gene>
    <name evidence="2" type="ORF">FLL45_08670</name>
</gene>
<dbReference type="RefSeq" id="WP_142941623.1">
    <property type="nucleotide sequence ID" value="NZ_VIKR01000002.1"/>
</dbReference>
<dbReference type="EMBL" id="VIKR01000002">
    <property type="protein sequence ID" value="TQV75005.1"/>
    <property type="molecule type" value="Genomic_DNA"/>
</dbReference>
<dbReference type="InterPro" id="IPR052509">
    <property type="entry name" value="Metal_resp_DNA-bind_regulator"/>
</dbReference>
<sequence length="113" mass="13479">MTESEHYQKLKLELRRGTLILAVLAELREEHYGYSLRKNLLAKGMDIDEGTLYPLVRRLEKQGLLASEWREENNRKKRFYHLSEVGQTTLRQLTEDWRATEKTLNRILDYQGD</sequence>
<dbReference type="SUPFAM" id="SSF46785">
    <property type="entry name" value="Winged helix' DNA-binding domain"/>
    <property type="match status" value="1"/>
</dbReference>
<comment type="caution">
    <text evidence="2">The sequence shown here is derived from an EMBL/GenBank/DDBJ whole genome shotgun (WGS) entry which is preliminary data.</text>
</comment>
<evidence type="ECO:0000259" key="1">
    <source>
        <dbReference type="Pfam" id="PF03551"/>
    </source>
</evidence>
<keyword evidence="3" id="KW-1185">Reference proteome</keyword>
<evidence type="ECO:0000313" key="2">
    <source>
        <dbReference type="EMBL" id="TQV75005.1"/>
    </source>
</evidence>
<protein>
    <submittedName>
        <fullName evidence="2">PadR family transcriptional regulator</fullName>
    </submittedName>
</protein>
<dbReference type="Gene3D" id="1.10.10.10">
    <property type="entry name" value="Winged helix-like DNA-binding domain superfamily/Winged helix DNA-binding domain"/>
    <property type="match status" value="1"/>
</dbReference>
<dbReference type="OrthoDB" id="3186544at2"/>
<dbReference type="InterPro" id="IPR005149">
    <property type="entry name" value="Tscrpt_reg_PadR_N"/>
</dbReference>
<evidence type="ECO:0000313" key="3">
    <source>
        <dbReference type="Proteomes" id="UP000317839"/>
    </source>
</evidence>
<name>A0A545TCR5_9GAMM</name>
<feature type="domain" description="Transcription regulator PadR N-terminal" evidence="1">
    <location>
        <begin position="20"/>
        <end position="91"/>
    </location>
</feature>
<dbReference type="Pfam" id="PF03551">
    <property type="entry name" value="PadR"/>
    <property type="match status" value="1"/>
</dbReference>
<dbReference type="InterPro" id="IPR036390">
    <property type="entry name" value="WH_DNA-bd_sf"/>
</dbReference>
<reference evidence="2 3" key="1">
    <citation type="submission" date="2019-06" db="EMBL/GenBank/DDBJ databases">
        <title>Draft genome of Aliikangiella marina GYP-15.</title>
        <authorList>
            <person name="Wang G."/>
        </authorList>
    </citation>
    <scope>NUCLEOTIDE SEQUENCE [LARGE SCALE GENOMIC DNA]</scope>
    <source>
        <strain evidence="2 3">GYP-15</strain>
    </source>
</reference>
<proteinExistence type="predicted"/>
<dbReference type="Proteomes" id="UP000317839">
    <property type="component" value="Unassembled WGS sequence"/>
</dbReference>
<dbReference type="InterPro" id="IPR036388">
    <property type="entry name" value="WH-like_DNA-bd_sf"/>
</dbReference>
<organism evidence="2 3">
    <name type="scientific">Aliikangiella marina</name>
    <dbReference type="NCBI Taxonomy" id="1712262"/>
    <lineage>
        <taxon>Bacteria</taxon>
        <taxon>Pseudomonadati</taxon>
        <taxon>Pseudomonadota</taxon>
        <taxon>Gammaproteobacteria</taxon>
        <taxon>Oceanospirillales</taxon>
        <taxon>Pleioneaceae</taxon>
        <taxon>Aliikangiella</taxon>
    </lineage>
</organism>
<dbReference type="PANTHER" id="PTHR33169:SF14">
    <property type="entry name" value="TRANSCRIPTIONAL REGULATOR RV3488"/>
    <property type="match status" value="1"/>
</dbReference>
<accession>A0A545TCR5</accession>
<dbReference type="AlphaFoldDB" id="A0A545TCR5"/>